<evidence type="ECO:0000256" key="1">
    <source>
        <dbReference type="SAM" id="SignalP"/>
    </source>
</evidence>
<keyword evidence="3" id="KW-1185">Reference proteome</keyword>
<dbReference type="OrthoDB" id="912723at2"/>
<feature type="chain" id="PRO_5015723535" evidence="1">
    <location>
        <begin position="20"/>
        <end position="497"/>
    </location>
</feature>
<proteinExistence type="predicted"/>
<dbReference type="EMBL" id="PTRA01000001">
    <property type="protein sequence ID" value="PQA58917.1"/>
    <property type="molecule type" value="Genomic_DNA"/>
</dbReference>
<accession>A0A2S7IMG5</accession>
<protein>
    <submittedName>
        <fullName evidence="2">Uncharacterized protein</fullName>
    </submittedName>
</protein>
<evidence type="ECO:0000313" key="3">
    <source>
        <dbReference type="Proteomes" id="UP000239590"/>
    </source>
</evidence>
<name>A0A2S7IMG5_9BACT</name>
<organism evidence="2 3">
    <name type="scientific">Siphonobacter curvatus</name>
    <dbReference type="NCBI Taxonomy" id="2094562"/>
    <lineage>
        <taxon>Bacteria</taxon>
        <taxon>Pseudomonadati</taxon>
        <taxon>Bacteroidota</taxon>
        <taxon>Cytophagia</taxon>
        <taxon>Cytophagales</taxon>
        <taxon>Cytophagaceae</taxon>
        <taxon>Siphonobacter</taxon>
    </lineage>
</organism>
<dbReference type="RefSeq" id="WP_104710085.1">
    <property type="nucleotide sequence ID" value="NZ_PTRA01000001.1"/>
</dbReference>
<feature type="signal peptide" evidence="1">
    <location>
        <begin position="1"/>
        <end position="19"/>
    </location>
</feature>
<reference evidence="3" key="1">
    <citation type="submission" date="2018-02" db="EMBL/GenBank/DDBJ databases">
        <title>Genome sequencing of Solimonas sp. HR-BB.</title>
        <authorList>
            <person name="Lee Y."/>
            <person name="Jeon C.O."/>
        </authorList>
    </citation>
    <scope>NUCLEOTIDE SEQUENCE [LARGE SCALE GENOMIC DNA]</scope>
    <source>
        <strain evidence="3">HR-U</strain>
    </source>
</reference>
<dbReference type="AlphaFoldDB" id="A0A2S7IMG5"/>
<keyword evidence="1" id="KW-0732">Signal</keyword>
<gene>
    <name evidence="2" type="ORF">C5O19_04465</name>
</gene>
<comment type="caution">
    <text evidence="2">The sequence shown here is derived from an EMBL/GenBank/DDBJ whole genome shotgun (WGS) entry which is preliminary data.</text>
</comment>
<dbReference type="Proteomes" id="UP000239590">
    <property type="component" value="Unassembled WGS sequence"/>
</dbReference>
<sequence length="497" mass="56807">MKKLLLLLLLGTCINPLFAQDSTQTVQFTTEMDTVASTKKRLLDTYGDVFQTQVPVRSVFKIMVPVDLLRTLNGAQVSIPRQNGQSVVQQLSDVVRVGYEQKLSTAWSINAEAALTWNSTGGVSYVRGERGGLYSTLYPLNLRVLLQPRWYYRMNRRIREGKSVNNVSDNYLGLSLERRIPIRTESPISPYASRPSHTQEVALVYGLQRRFGKRGFADFTIRAGVASSQLYSRYLRASSWEPFIETRSLVGFAFAGQSQAISSRCELFHCFEPVRSIWKVDLNNPIRWSPHAGHLRTTVAYEHKLGTSPFSLQGELSVYGKYQQSERTYATDYPYAFRDHLLQGGMALEARYYYNLKSRINRGKQSDNLSGNFVTLGISSERLGNRIEQREGSLREGEKRVWSTHQIRQTLSDGYLAWGTQRRLFSNGFFELKAGVRLPLSTYAHNTYQEKRWYQSGEPEEVSRHSNEVYHGRAYSIRSTAYGFVDLKVGLAWAKRK</sequence>
<evidence type="ECO:0000313" key="2">
    <source>
        <dbReference type="EMBL" id="PQA58917.1"/>
    </source>
</evidence>